<dbReference type="GO" id="GO:0016020">
    <property type="term" value="C:membrane"/>
    <property type="evidence" value="ECO:0007669"/>
    <property type="project" value="InterPro"/>
</dbReference>
<keyword evidence="5" id="KW-1185">Reference proteome</keyword>
<feature type="region of interest" description="Disordered" evidence="1">
    <location>
        <begin position="1"/>
        <end position="23"/>
    </location>
</feature>
<dbReference type="EMBL" id="JAAKZG010000010">
    <property type="protein sequence ID" value="NGN43543.1"/>
    <property type="molecule type" value="Genomic_DNA"/>
</dbReference>
<dbReference type="PIRSF" id="PIRSF017932">
    <property type="entry name" value="Conjugal_transfer_TraB_rhizob"/>
    <property type="match status" value="1"/>
</dbReference>
<dbReference type="Pfam" id="PF00795">
    <property type="entry name" value="CN_hydrolase"/>
    <property type="match status" value="1"/>
</dbReference>
<keyword evidence="2" id="KW-0812">Transmembrane</keyword>
<accession>A0A7C9V9Z9</accession>
<dbReference type="RefSeq" id="WP_165119966.1">
    <property type="nucleotide sequence ID" value="NZ_JAAKZG010000010.1"/>
</dbReference>
<proteinExistence type="predicted"/>
<dbReference type="InterPro" id="IPR016707">
    <property type="entry name" value="Conjugal_tfr_TraB_rhizob"/>
</dbReference>
<evidence type="ECO:0000313" key="5">
    <source>
        <dbReference type="Proteomes" id="UP000481252"/>
    </source>
</evidence>
<feature type="transmembrane region" description="Helical" evidence="2">
    <location>
        <begin position="133"/>
        <end position="151"/>
    </location>
</feature>
<dbReference type="Proteomes" id="UP000481252">
    <property type="component" value="Unassembled WGS sequence"/>
</dbReference>
<feature type="domain" description="CN hydrolase" evidence="3">
    <location>
        <begin position="200"/>
        <end position="411"/>
    </location>
</feature>
<reference evidence="4 5" key="1">
    <citation type="submission" date="2020-02" db="EMBL/GenBank/DDBJ databases">
        <title>Genome sequence of the type strain CGMCC 1.15528 of Mesorhizobium zhangyense.</title>
        <authorList>
            <person name="Gao J."/>
            <person name="Sun J."/>
        </authorList>
    </citation>
    <scope>NUCLEOTIDE SEQUENCE [LARGE SCALE GENOMIC DNA]</scope>
    <source>
        <strain evidence="4 5">CGMCC 1.15528</strain>
    </source>
</reference>
<feature type="transmembrane region" description="Helical" evidence="2">
    <location>
        <begin position="62"/>
        <end position="83"/>
    </location>
</feature>
<dbReference type="PROSITE" id="PS50263">
    <property type="entry name" value="CN_HYDROLASE"/>
    <property type="match status" value="1"/>
</dbReference>
<evidence type="ECO:0000259" key="3">
    <source>
        <dbReference type="PROSITE" id="PS50263"/>
    </source>
</evidence>
<evidence type="ECO:0000256" key="2">
    <source>
        <dbReference type="SAM" id="Phobius"/>
    </source>
</evidence>
<name>A0A7C9V9Z9_9HYPH</name>
<evidence type="ECO:0000313" key="4">
    <source>
        <dbReference type="EMBL" id="NGN43543.1"/>
    </source>
</evidence>
<comment type="caution">
    <text evidence="4">The sequence shown here is derived from an EMBL/GenBank/DDBJ whole genome shotgun (WGS) entry which is preliminary data.</text>
</comment>
<evidence type="ECO:0000256" key="1">
    <source>
        <dbReference type="SAM" id="MobiDB-lite"/>
    </source>
</evidence>
<feature type="transmembrane region" description="Helical" evidence="2">
    <location>
        <begin position="103"/>
        <end position="121"/>
    </location>
</feature>
<dbReference type="NCBIfam" id="NF010398">
    <property type="entry name" value="PRK13825.1-2"/>
    <property type="match status" value="1"/>
</dbReference>
<gene>
    <name evidence="4" type="ORF">G6N74_20945</name>
</gene>
<dbReference type="AlphaFoldDB" id="A0A7C9V9Z9"/>
<feature type="transmembrane region" description="Helical" evidence="2">
    <location>
        <begin position="184"/>
        <end position="204"/>
    </location>
</feature>
<protein>
    <submittedName>
        <fullName evidence="4">Conjugal transfer protein TraB</fullName>
    </submittedName>
</protein>
<dbReference type="Gene3D" id="3.60.110.10">
    <property type="entry name" value="Carbon-nitrogen hydrolase"/>
    <property type="match status" value="1"/>
</dbReference>
<keyword evidence="2" id="KW-1133">Transmembrane helix</keyword>
<sequence>MTHDTSGRSLAPACSAKPARSSSPVPETARALVLVASAAVTGGIAWSGNVLTLPLSLAFPVLWAYAPSRITATLVSVAYFLAASRGLPQGVVNYYSADLWPGLALWTAASLAFVIVHAVLWTKRPGARRAMRYGLAAVLMGLPPFGIVGWAHPLTAAGVLFPGWGWFGLAAAAAVLLMMTTRRWSVAAAVMAGLWGWSAATWTAPPLSKDWMGIDLELGQSLGRETGLDLHRDLIATVKNAAAEGARAVVLPESALGFLTPTVERLWSMELHGTSVTVLAGAAVLNSGGYDNVMVKVSGNGAHVLYRERMPVPVSMWQPWRAWTGQGGGAHAHFFANPVIEVAGTRIAPLICYEQLILWPTLQSMLLSPDVIVATGNGWWTSGTSIVDIQKASATAWAKLFGVRLVTAFNI</sequence>
<organism evidence="4 5">
    <name type="scientific">Mesorhizobium zhangyense</name>
    <dbReference type="NCBI Taxonomy" id="1776730"/>
    <lineage>
        <taxon>Bacteria</taxon>
        <taxon>Pseudomonadati</taxon>
        <taxon>Pseudomonadota</taxon>
        <taxon>Alphaproteobacteria</taxon>
        <taxon>Hyphomicrobiales</taxon>
        <taxon>Phyllobacteriaceae</taxon>
        <taxon>Mesorhizobium</taxon>
    </lineage>
</organism>
<keyword evidence="2" id="KW-0472">Membrane</keyword>
<dbReference type="InterPro" id="IPR036526">
    <property type="entry name" value="C-N_Hydrolase_sf"/>
</dbReference>
<feature type="transmembrane region" description="Helical" evidence="2">
    <location>
        <begin position="31"/>
        <end position="55"/>
    </location>
</feature>
<dbReference type="InterPro" id="IPR003010">
    <property type="entry name" value="C-N_Hydrolase"/>
</dbReference>
<feature type="transmembrane region" description="Helical" evidence="2">
    <location>
        <begin position="157"/>
        <end position="177"/>
    </location>
</feature>
<dbReference type="SUPFAM" id="SSF56317">
    <property type="entry name" value="Carbon-nitrogen hydrolase"/>
    <property type="match status" value="1"/>
</dbReference>